<reference evidence="4" key="2">
    <citation type="journal article" date="2016" name="G3 (Bethesda)">
        <title>Genome Evolution in Three Species of Cactophilic Drosophila.</title>
        <authorList>
            <person name="Sanchez-Flores A."/>
            <person name="Penazola F."/>
            <person name="Carpinteyro-Ponce J."/>
            <person name="Nazario-Yepiz N."/>
            <person name="Abreu-Goodger C."/>
            <person name="Machado C.A."/>
            <person name="Markow T.A."/>
        </authorList>
    </citation>
    <scope>NUCLEOTIDE SEQUENCE [LARGE SCALE GENOMIC DNA]</scope>
</reference>
<evidence type="ECO:0000259" key="3">
    <source>
        <dbReference type="Pfam" id="PF05267"/>
    </source>
</evidence>
<evidence type="ECO:0000256" key="1">
    <source>
        <dbReference type="SAM" id="MobiDB-lite"/>
    </source>
</evidence>
<keyword evidence="2" id="KW-0732">Signal</keyword>
<reference evidence="4" key="1">
    <citation type="journal article" date="1997" name="Nucleic Acids Res.">
        <title>tRNAscan-SE: a program for improved detection of transfer RNA genes in genomic sequence.</title>
        <authorList>
            <person name="Lowe T.M."/>
            <person name="Eddy S.R."/>
        </authorList>
    </citation>
    <scope>NUCLEOTIDE SEQUENCE [LARGE SCALE GENOMIC DNA]</scope>
</reference>
<gene>
    <name evidence="5" type="primary">LOC108617491</name>
</gene>
<organism evidence="4 5">
    <name type="scientific">Drosophila arizonae</name>
    <name type="common">Fruit fly</name>
    <dbReference type="NCBI Taxonomy" id="7263"/>
    <lineage>
        <taxon>Eukaryota</taxon>
        <taxon>Metazoa</taxon>
        <taxon>Ecdysozoa</taxon>
        <taxon>Arthropoda</taxon>
        <taxon>Hexapoda</taxon>
        <taxon>Insecta</taxon>
        <taxon>Pterygota</taxon>
        <taxon>Neoptera</taxon>
        <taxon>Endopterygota</taxon>
        <taxon>Diptera</taxon>
        <taxon>Brachycera</taxon>
        <taxon>Muscomorpha</taxon>
        <taxon>Ephydroidea</taxon>
        <taxon>Drosophilidae</taxon>
        <taxon>Drosophila</taxon>
    </lineage>
</organism>
<feature type="signal peptide" evidence="2">
    <location>
        <begin position="1"/>
        <end position="19"/>
    </location>
</feature>
<dbReference type="GeneID" id="108617491"/>
<proteinExistence type="predicted"/>
<sequence length="260" mass="28904">MKLLTRILLLAVTVLGASAWPRMADETTLLRMVMSQLGVPLAQPRALASAGEATCFSRYTNATSKIGSDLASKTTKCEDVANRTVVENVQRSTATVNTIRSQQIELQKNLQKCLNETDNQRFINCTVSTLDRNLELLDSCNTLAYQTQSQFVSNASVVETQRSSCIRAAVSESKVKSIEAANNFDMCMVKVSQQRELPAQPEEQKLEQKHLQQQLEQQPEQQVEQKPEQPFAQQPFEQQSAQQSAQQPAQQSVAVEQSAN</sequence>
<feature type="chain" id="PRO_5046725226" evidence="2">
    <location>
        <begin position="20"/>
        <end position="260"/>
    </location>
</feature>
<dbReference type="RefSeq" id="XP_017868791.1">
    <property type="nucleotide sequence ID" value="XM_018013302.1"/>
</dbReference>
<dbReference type="Pfam" id="PF05267">
    <property type="entry name" value="DUF725"/>
    <property type="match status" value="1"/>
</dbReference>
<evidence type="ECO:0000256" key="2">
    <source>
        <dbReference type="SAM" id="SignalP"/>
    </source>
</evidence>
<feature type="region of interest" description="Disordered" evidence="1">
    <location>
        <begin position="195"/>
        <end position="260"/>
    </location>
</feature>
<protein>
    <submittedName>
        <fullName evidence="5">Alpha/beta-gliadin A-V</fullName>
    </submittedName>
</protein>
<reference evidence="5" key="3">
    <citation type="submission" date="2025-08" db="UniProtKB">
        <authorList>
            <consortium name="RefSeq"/>
        </authorList>
    </citation>
    <scope>IDENTIFICATION</scope>
    <source>
        <tissue evidence="5">Whole organism</tissue>
    </source>
</reference>
<dbReference type="InterPro" id="IPR007931">
    <property type="entry name" value="TsetseEP"/>
</dbReference>
<evidence type="ECO:0000313" key="4">
    <source>
        <dbReference type="Proteomes" id="UP000694904"/>
    </source>
</evidence>
<name>A0ABM1PNK5_DROAR</name>
<keyword evidence="4" id="KW-1185">Reference proteome</keyword>
<feature type="domain" description="Protein TsetseEP" evidence="3">
    <location>
        <begin position="54"/>
        <end position="169"/>
    </location>
</feature>
<accession>A0ABM1PNK5</accession>
<feature type="compositionally biased region" description="Low complexity" evidence="1">
    <location>
        <begin position="211"/>
        <end position="260"/>
    </location>
</feature>
<evidence type="ECO:0000313" key="5">
    <source>
        <dbReference type="RefSeq" id="XP_017868791.1"/>
    </source>
</evidence>
<dbReference type="Proteomes" id="UP000694904">
    <property type="component" value="Chromosome 5"/>
</dbReference>